<keyword evidence="2" id="KW-1185">Reference proteome</keyword>
<dbReference type="AlphaFoldDB" id="A0A392UA41"/>
<dbReference type="Proteomes" id="UP000265520">
    <property type="component" value="Unassembled WGS sequence"/>
</dbReference>
<dbReference type="EMBL" id="LXQA010739315">
    <property type="protein sequence ID" value="MCI68595.1"/>
    <property type="molecule type" value="Genomic_DNA"/>
</dbReference>
<protein>
    <submittedName>
        <fullName evidence="1">Uncharacterized protein</fullName>
    </submittedName>
</protein>
<name>A0A392UA41_9FABA</name>
<sequence length="40" mass="4371">MLAVARVREELAKSSLIPRQCSPDENFILSSFADCSLSEG</sequence>
<accession>A0A392UA41</accession>
<feature type="non-terminal residue" evidence="1">
    <location>
        <position position="40"/>
    </location>
</feature>
<comment type="caution">
    <text evidence="1">The sequence shown here is derived from an EMBL/GenBank/DDBJ whole genome shotgun (WGS) entry which is preliminary data.</text>
</comment>
<proteinExistence type="predicted"/>
<evidence type="ECO:0000313" key="2">
    <source>
        <dbReference type="Proteomes" id="UP000265520"/>
    </source>
</evidence>
<evidence type="ECO:0000313" key="1">
    <source>
        <dbReference type="EMBL" id="MCI68595.1"/>
    </source>
</evidence>
<organism evidence="1 2">
    <name type="scientific">Trifolium medium</name>
    <dbReference type="NCBI Taxonomy" id="97028"/>
    <lineage>
        <taxon>Eukaryota</taxon>
        <taxon>Viridiplantae</taxon>
        <taxon>Streptophyta</taxon>
        <taxon>Embryophyta</taxon>
        <taxon>Tracheophyta</taxon>
        <taxon>Spermatophyta</taxon>
        <taxon>Magnoliopsida</taxon>
        <taxon>eudicotyledons</taxon>
        <taxon>Gunneridae</taxon>
        <taxon>Pentapetalae</taxon>
        <taxon>rosids</taxon>
        <taxon>fabids</taxon>
        <taxon>Fabales</taxon>
        <taxon>Fabaceae</taxon>
        <taxon>Papilionoideae</taxon>
        <taxon>50 kb inversion clade</taxon>
        <taxon>NPAAA clade</taxon>
        <taxon>Hologalegina</taxon>
        <taxon>IRL clade</taxon>
        <taxon>Trifolieae</taxon>
        <taxon>Trifolium</taxon>
    </lineage>
</organism>
<reference evidence="1 2" key="1">
    <citation type="journal article" date="2018" name="Front. Plant Sci.">
        <title>Red Clover (Trifolium pratense) and Zigzag Clover (T. medium) - A Picture of Genomic Similarities and Differences.</title>
        <authorList>
            <person name="Dluhosova J."/>
            <person name="Istvanek J."/>
            <person name="Nedelnik J."/>
            <person name="Repkova J."/>
        </authorList>
    </citation>
    <scope>NUCLEOTIDE SEQUENCE [LARGE SCALE GENOMIC DNA]</scope>
    <source>
        <strain evidence="2">cv. 10/8</strain>
        <tissue evidence="1">Leaf</tissue>
    </source>
</reference>